<reference evidence="2" key="2">
    <citation type="journal article" date="2023" name="Microbiome">
        <title>Synthase-selected sorting approach identifies a beta-lactone synthase in a nudibranch symbiotic bacterium.</title>
        <authorList>
            <person name="Dzunkova M."/>
            <person name="La Clair J.J."/>
            <person name="Tyml T."/>
            <person name="Doud D."/>
            <person name="Schulz F."/>
            <person name="Piquer-Esteban S."/>
            <person name="Porcel Sanchis D."/>
            <person name="Osborn A."/>
            <person name="Robinson D."/>
            <person name="Louie K.B."/>
            <person name="Bowen B.P."/>
            <person name="Bowers R.M."/>
            <person name="Lee J."/>
            <person name="Arnau V."/>
            <person name="Diaz-Villanueva W."/>
            <person name="Stepanauskas R."/>
            <person name="Gosliner T."/>
            <person name="Date S.V."/>
            <person name="Northen T.R."/>
            <person name="Cheng J.F."/>
            <person name="Burkart M.D."/>
            <person name="Woyke T."/>
        </authorList>
    </citation>
    <scope>NUCLEOTIDE SEQUENCE</scope>
    <source>
        <strain evidence="2">Df01</strain>
    </source>
</reference>
<dbReference type="EMBL" id="JANQAO010000003">
    <property type="protein sequence ID" value="MDM5147811.1"/>
    <property type="molecule type" value="Genomic_DNA"/>
</dbReference>
<proteinExistence type="predicted"/>
<accession>A0ABT7QMG6</accession>
<organism evidence="2 3">
    <name type="scientific">Candidatus Doriopsillibacter californiensis</name>
    <dbReference type="NCBI Taxonomy" id="2970740"/>
    <lineage>
        <taxon>Bacteria</taxon>
        <taxon>Pseudomonadati</taxon>
        <taxon>Pseudomonadota</taxon>
        <taxon>Gammaproteobacteria</taxon>
        <taxon>Candidatus Tethybacterales</taxon>
        <taxon>Candidatus Persebacteraceae</taxon>
        <taxon>Candidatus Doriopsillibacter</taxon>
    </lineage>
</organism>
<protein>
    <submittedName>
        <fullName evidence="2">Uncharacterized protein</fullName>
    </submittedName>
</protein>
<evidence type="ECO:0000313" key="3">
    <source>
        <dbReference type="Proteomes" id="UP001168167"/>
    </source>
</evidence>
<keyword evidence="1" id="KW-0472">Membrane</keyword>
<keyword evidence="1" id="KW-0812">Transmembrane</keyword>
<keyword evidence="1" id="KW-1133">Transmembrane helix</keyword>
<reference evidence="2" key="1">
    <citation type="submission" date="2022-08" db="EMBL/GenBank/DDBJ databases">
        <authorList>
            <person name="Dzunkova M."/>
            <person name="La Clair J."/>
            <person name="Tyml T."/>
            <person name="Doud D."/>
            <person name="Schulz F."/>
            <person name="Piquer S."/>
            <person name="Porcel Sanchis D."/>
            <person name="Osborn A."/>
            <person name="Robinson D."/>
            <person name="Louie K.B."/>
            <person name="Bowen B.P."/>
            <person name="Bowers R."/>
            <person name="Lee J."/>
            <person name="Arnau Llombart V."/>
            <person name="Diaz Villanueva W."/>
            <person name="Gosliner T."/>
            <person name="Northen T."/>
            <person name="Cheng J.-F."/>
            <person name="Burkart M.D."/>
            <person name="Woyke T."/>
        </authorList>
    </citation>
    <scope>NUCLEOTIDE SEQUENCE</scope>
    <source>
        <strain evidence="2">Df01</strain>
    </source>
</reference>
<dbReference type="Proteomes" id="UP001168167">
    <property type="component" value="Unassembled WGS sequence"/>
</dbReference>
<evidence type="ECO:0000256" key="1">
    <source>
        <dbReference type="SAM" id="Phobius"/>
    </source>
</evidence>
<feature type="transmembrane region" description="Helical" evidence="1">
    <location>
        <begin position="70"/>
        <end position="93"/>
    </location>
</feature>
<gene>
    <name evidence="2" type="ORF">NQX30_05450</name>
</gene>
<evidence type="ECO:0000313" key="2">
    <source>
        <dbReference type="EMBL" id="MDM5147811.1"/>
    </source>
</evidence>
<comment type="caution">
    <text evidence="2">The sequence shown here is derived from an EMBL/GenBank/DDBJ whole genome shotgun (WGS) entry which is preliminary data.</text>
</comment>
<keyword evidence="3" id="KW-1185">Reference proteome</keyword>
<name>A0ABT7QMG6_9GAMM</name>
<sequence length="115" mass="12375">MAFWPSIFFIAALPDLMDCSAAFFIESMLSVLGAAFILAGVLFLFATGALVAAFFLMLDEATLLGDFASLVTLIGLLFLFATDALVATFFLMLDEATLLGDFVFLAIEETFFEAG</sequence>
<feature type="transmembrane region" description="Helical" evidence="1">
    <location>
        <begin position="31"/>
        <end position="58"/>
    </location>
</feature>